<protein>
    <submittedName>
        <fullName evidence="1">Uncharacterized protein</fullName>
    </submittedName>
</protein>
<name>A0A2T0WHQ7_9BACT</name>
<comment type="caution">
    <text evidence="1">The sequence shown here is derived from an EMBL/GenBank/DDBJ whole genome shotgun (WGS) entry which is preliminary data.</text>
</comment>
<proteinExistence type="predicted"/>
<reference evidence="1 2" key="1">
    <citation type="submission" date="2018-03" db="EMBL/GenBank/DDBJ databases">
        <title>Genomic Encyclopedia of Archaeal and Bacterial Type Strains, Phase II (KMG-II): from individual species to whole genera.</title>
        <authorList>
            <person name="Goeker M."/>
        </authorList>
    </citation>
    <scope>NUCLEOTIDE SEQUENCE [LARGE SCALE GENOMIC DNA]</scope>
    <source>
        <strain evidence="1 2">DSM 27929</strain>
    </source>
</reference>
<organism evidence="1 2">
    <name type="scientific">Mongoliibacter ruber</name>
    <dbReference type="NCBI Taxonomy" id="1750599"/>
    <lineage>
        <taxon>Bacteria</taxon>
        <taxon>Pseudomonadati</taxon>
        <taxon>Bacteroidota</taxon>
        <taxon>Cytophagia</taxon>
        <taxon>Cytophagales</taxon>
        <taxon>Cyclobacteriaceae</taxon>
        <taxon>Mongoliibacter</taxon>
    </lineage>
</organism>
<evidence type="ECO:0000313" key="1">
    <source>
        <dbReference type="EMBL" id="PRY86226.1"/>
    </source>
</evidence>
<dbReference type="Proteomes" id="UP000238157">
    <property type="component" value="Unassembled WGS sequence"/>
</dbReference>
<dbReference type="AlphaFoldDB" id="A0A2T0WHQ7"/>
<dbReference type="OrthoDB" id="838135at2"/>
<dbReference type="RefSeq" id="WP_106134561.1">
    <property type="nucleotide sequence ID" value="NZ_PVTR01000009.1"/>
</dbReference>
<accession>A0A2T0WHQ7</accession>
<evidence type="ECO:0000313" key="2">
    <source>
        <dbReference type="Proteomes" id="UP000238157"/>
    </source>
</evidence>
<dbReference type="PROSITE" id="PS51257">
    <property type="entry name" value="PROKAR_LIPOPROTEIN"/>
    <property type="match status" value="1"/>
</dbReference>
<keyword evidence="2" id="KW-1185">Reference proteome</keyword>
<sequence>MKNKHLPIILIFLFSSCDLVGDLLNTSYSTTFKESFDIIIPEGEYTEPSPFLINRQEDIDLTDDSFPSEIRAGVSELLDIQFKEVLLTFSGELVTDGARISQDAGIISGKILFANPDKPSQTIEIIVPPVSSAEENAVSLPLPDNVANSITQLFLENPRVTFSMDFKYVGPAPFEGKVDMEIPMEVSIGVI</sequence>
<dbReference type="EMBL" id="PVTR01000009">
    <property type="protein sequence ID" value="PRY86226.1"/>
    <property type="molecule type" value="Genomic_DNA"/>
</dbReference>
<gene>
    <name evidence="1" type="ORF">CLW00_10972</name>
</gene>